<name>A0A6B1IFT6_9EURY</name>
<dbReference type="NCBIfam" id="NF005559">
    <property type="entry name" value="PRK07231.1"/>
    <property type="match status" value="1"/>
</dbReference>
<protein>
    <submittedName>
        <fullName evidence="4">Glucose 1-dehydrogenase</fullName>
        <ecNumber evidence="4">1.1.1.47</ecNumber>
    </submittedName>
</protein>
<dbReference type="InterPro" id="IPR036291">
    <property type="entry name" value="NAD(P)-bd_dom_sf"/>
</dbReference>
<evidence type="ECO:0000256" key="1">
    <source>
        <dbReference type="ARBA" id="ARBA00006484"/>
    </source>
</evidence>
<evidence type="ECO:0000313" key="5">
    <source>
        <dbReference type="Proteomes" id="UP000452321"/>
    </source>
</evidence>
<evidence type="ECO:0000313" key="4">
    <source>
        <dbReference type="EMBL" id="MYL67643.1"/>
    </source>
</evidence>
<comment type="similarity">
    <text evidence="1">Belongs to the short-chain dehydrogenases/reductases (SDR) family.</text>
</comment>
<dbReference type="CDD" id="cd05233">
    <property type="entry name" value="SDR_c"/>
    <property type="match status" value="1"/>
</dbReference>
<dbReference type="EC" id="1.1.1.47" evidence="4"/>
<feature type="region of interest" description="Disordered" evidence="3">
    <location>
        <begin position="51"/>
        <end position="79"/>
    </location>
</feature>
<dbReference type="InterPro" id="IPR002347">
    <property type="entry name" value="SDR_fam"/>
</dbReference>
<organism evidence="4 5">
    <name type="scientific">Halorubrum distributum</name>
    <dbReference type="NCBI Taxonomy" id="29283"/>
    <lineage>
        <taxon>Archaea</taxon>
        <taxon>Methanobacteriati</taxon>
        <taxon>Methanobacteriota</taxon>
        <taxon>Stenosarchaea group</taxon>
        <taxon>Halobacteria</taxon>
        <taxon>Halobacteriales</taxon>
        <taxon>Haloferacaceae</taxon>
        <taxon>Halorubrum</taxon>
        <taxon>Halorubrum distributum group</taxon>
    </lineage>
</organism>
<proteinExistence type="inferred from homology"/>
<dbReference type="Pfam" id="PF13561">
    <property type="entry name" value="adh_short_C2"/>
    <property type="match status" value="1"/>
</dbReference>
<dbReference type="EMBL" id="WMFC01000008">
    <property type="protein sequence ID" value="MYL67643.1"/>
    <property type="molecule type" value="Genomic_DNA"/>
</dbReference>
<dbReference type="Gene3D" id="3.40.50.720">
    <property type="entry name" value="NAD(P)-binding Rossmann-like Domain"/>
    <property type="match status" value="1"/>
</dbReference>
<feature type="compositionally biased region" description="Low complexity" evidence="3">
    <location>
        <begin position="68"/>
        <end position="79"/>
    </location>
</feature>
<evidence type="ECO:0000256" key="2">
    <source>
        <dbReference type="ARBA" id="ARBA00023002"/>
    </source>
</evidence>
<accession>A0A6B1IFT6</accession>
<feature type="compositionally biased region" description="Basic and acidic residues" evidence="3">
    <location>
        <begin position="51"/>
        <end position="65"/>
    </location>
</feature>
<dbReference type="Proteomes" id="UP000452321">
    <property type="component" value="Unassembled WGS sequence"/>
</dbReference>
<dbReference type="PRINTS" id="PR00080">
    <property type="entry name" value="SDRFAMILY"/>
</dbReference>
<dbReference type="RefSeq" id="WP_159358438.1">
    <property type="nucleotide sequence ID" value="NZ_WMFC01000008.1"/>
</dbReference>
<dbReference type="SUPFAM" id="SSF51735">
    <property type="entry name" value="NAD(P)-binding Rossmann-fold domains"/>
    <property type="match status" value="1"/>
</dbReference>
<keyword evidence="2 4" id="KW-0560">Oxidoreductase</keyword>
<dbReference type="AlphaFoldDB" id="A0A6B1IFT6"/>
<sequence length="284" mass="29873">MTRRPESPTEGAVPGRFAGETVIVTGSTRGIGAGIAERLAAEGANVVVSGRSEEAGEAVADRISERSGAGAADGPPTGDATFVRADMRDPDDVAALAEAAAERYGSVDVLVNNAGVQTETAADEATLDDWAFVVETDFRAYWLAARAALKHMDRGAIVNVSSNHAYATMPAHFPYNAVKAGINGMTRSLAVDFGPRVRVNTVVPGWVEIERTREELPEGRFEEVESIHPTGRIGTPADVAGAVSFLASEDASFVTGAALLVDGGRGAVMQDDTLPDYRAREDRE</sequence>
<dbReference type="PANTHER" id="PTHR43639:SF1">
    <property type="entry name" value="SHORT-CHAIN DEHYDROGENASE_REDUCTASE FAMILY PROTEIN"/>
    <property type="match status" value="1"/>
</dbReference>
<reference evidence="4 5" key="1">
    <citation type="submission" date="2019-11" db="EMBL/GenBank/DDBJ databases">
        <title>Genome sequences of 17 halophilic strains isolated from different environments.</title>
        <authorList>
            <person name="Furrow R.E."/>
        </authorList>
    </citation>
    <scope>NUCLEOTIDE SEQUENCE [LARGE SCALE GENOMIC DNA]</scope>
    <source>
        <strain evidence="4 5">22502_06_Cabo</strain>
    </source>
</reference>
<dbReference type="FunFam" id="3.40.50.720:FF:000084">
    <property type="entry name" value="Short-chain dehydrogenase reductase"/>
    <property type="match status" value="1"/>
</dbReference>
<gene>
    <name evidence="4" type="ORF">GLW30_07860</name>
</gene>
<dbReference type="PANTHER" id="PTHR43639">
    <property type="entry name" value="OXIDOREDUCTASE, SHORT-CHAIN DEHYDROGENASE/REDUCTASE FAMILY (AFU_ORTHOLOGUE AFUA_5G02870)"/>
    <property type="match status" value="1"/>
</dbReference>
<dbReference type="PRINTS" id="PR00081">
    <property type="entry name" value="GDHRDH"/>
</dbReference>
<evidence type="ECO:0000256" key="3">
    <source>
        <dbReference type="SAM" id="MobiDB-lite"/>
    </source>
</evidence>
<dbReference type="GO" id="GO:0047936">
    <property type="term" value="F:glucose 1-dehydrogenase [NAD(P)+] activity"/>
    <property type="evidence" value="ECO:0007669"/>
    <property type="project" value="UniProtKB-EC"/>
</dbReference>
<comment type="caution">
    <text evidence="4">The sequence shown here is derived from an EMBL/GenBank/DDBJ whole genome shotgun (WGS) entry which is preliminary data.</text>
</comment>